<proteinExistence type="predicted"/>
<name>A0A2H6NE06_9SAUR</name>
<organism evidence="1">
    <name type="scientific">Micrurus carvalhoi</name>
    <dbReference type="NCBI Taxonomy" id="3147026"/>
    <lineage>
        <taxon>Eukaryota</taxon>
        <taxon>Metazoa</taxon>
        <taxon>Chordata</taxon>
        <taxon>Craniata</taxon>
        <taxon>Vertebrata</taxon>
        <taxon>Euteleostomi</taxon>
        <taxon>Lepidosauria</taxon>
        <taxon>Squamata</taxon>
        <taxon>Bifurcata</taxon>
        <taxon>Unidentata</taxon>
        <taxon>Episquamata</taxon>
        <taxon>Toxicofera</taxon>
        <taxon>Serpentes</taxon>
        <taxon>Colubroidea</taxon>
        <taxon>Elapidae</taxon>
        <taxon>Elapinae</taxon>
        <taxon>Micrurus</taxon>
    </lineage>
</organism>
<reference evidence="1" key="2">
    <citation type="submission" date="2017-12" db="EMBL/GenBank/DDBJ databases">
        <title>Coralsnake Venomics: Analyses of Venom Gland Transcriptomes and Proteomes of Six Brazilian Taxa.</title>
        <authorList>
            <person name="Aird S.D."/>
            <person name="Jorge da Silva N."/>
            <person name="Qiu L."/>
            <person name="Villar-Briones A."/>
            <person name="Aparecida-Saddi V."/>
            <person name="Campos-Telles M.P."/>
            <person name="Grau M."/>
            <person name="Mikheyev A.S."/>
        </authorList>
    </citation>
    <scope>NUCLEOTIDE SEQUENCE</scope>
    <source>
        <tissue evidence="1">Venom_gland</tissue>
    </source>
</reference>
<sequence>MTNATRQGYCLPMYLSPTPPSLGLTGGGGGKLAELFCLLLRAHTNGTNSSHQLFLFPGVVPNMQFPPPMLSPLTILDHTVSTVETFKFLGSVTSQDLKWTPDIKNVIKKAQ</sequence>
<reference evidence="1" key="1">
    <citation type="submission" date="2017-07" db="EMBL/GenBank/DDBJ databases">
        <authorList>
            <person name="Mikheyev A."/>
            <person name="Grau M."/>
        </authorList>
    </citation>
    <scope>NUCLEOTIDE SEQUENCE</scope>
    <source>
        <tissue evidence="1">Venom_gland</tissue>
    </source>
</reference>
<accession>A0A2H6NE06</accession>
<evidence type="ECO:0000313" key="1">
    <source>
        <dbReference type="EMBL" id="LAA30466.1"/>
    </source>
</evidence>
<dbReference type="EMBL" id="IACI01083470">
    <property type="protein sequence ID" value="LAA30466.1"/>
    <property type="molecule type" value="Transcribed_RNA"/>
</dbReference>
<protein>
    <submittedName>
        <fullName evidence="1">Uncharacterized protein</fullName>
    </submittedName>
</protein>
<dbReference type="AlphaFoldDB" id="A0A2H6NE06"/>